<keyword evidence="1" id="KW-0547">Nucleotide-binding</keyword>
<evidence type="ECO:0000259" key="3">
    <source>
        <dbReference type="Pfam" id="PF22594"/>
    </source>
</evidence>
<organism evidence="4 5">
    <name type="scientific">Tupaia chinensis</name>
    <name type="common">Chinese tree shrew</name>
    <name type="synonym">Tupaia belangeri chinensis</name>
    <dbReference type="NCBI Taxonomy" id="246437"/>
    <lineage>
        <taxon>Eukaryota</taxon>
        <taxon>Metazoa</taxon>
        <taxon>Chordata</taxon>
        <taxon>Craniata</taxon>
        <taxon>Vertebrata</taxon>
        <taxon>Euteleostomi</taxon>
        <taxon>Mammalia</taxon>
        <taxon>Eutheria</taxon>
        <taxon>Euarchontoglires</taxon>
        <taxon>Scandentia</taxon>
        <taxon>Tupaiidae</taxon>
        <taxon>Tupaia</taxon>
    </lineage>
</organism>
<evidence type="ECO:0000313" key="4">
    <source>
        <dbReference type="EMBL" id="ELW49748.1"/>
    </source>
</evidence>
<feature type="domain" description="GTP-eEF1A C-terminal" evidence="3">
    <location>
        <begin position="52"/>
        <end position="101"/>
    </location>
</feature>
<keyword evidence="5" id="KW-1185">Reference proteome</keyword>
<protein>
    <submittedName>
        <fullName evidence="4">Elongation factor 1-alpha 1</fullName>
    </submittedName>
</protein>
<accession>L9JHB0</accession>
<dbReference type="InParanoid" id="L9JHB0"/>
<dbReference type="AlphaFoldDB" id="L9JHB0"/>
<dbReference type="GO" id="GO:0005525">
    <property type="term" value="F:GTP binding"/>
    <property type="evidence" value="ECO:0007669"/>
    <property type="project" value="UniProtKB-KW"/>
</dbReference>
<dbReference type="InterPro" id="IPR009001">
    <property type="entry name" value="Transl_elong_EF1A/Init_IF2_C"/>
</dbReference>
<dbReference type="PANTHER" id="PTHR44830:SF1">
    <property type="entry name" value="TR-TYPE G DOMAIN-CONTAINING PROTEIN"/>
    <property type="match status" value="1"/>
</dbReference>
<reference evidence="5" key="2">
    <citation type="journal article" date="2013" name="Nat. Commun.">
        <title>Genome of the Chinese tree shrew.</title>
        <authorList>
            <person name="Fan Y."/>
            <person name="Huang Z.Y."/>
            <person name="Cao C.C."/>
            <person name="Chen C.S."/>
            <person name="Chen Y.X."/>
            <person name="Fan D.D."/>
            <person name="He J."/>
            <person name="Hou H.L."/>
            <person name="Hu L."/>
            <person name="Hu X.T."/>
            <person name="Jiang X.T."/>
            <person name="Lai R."/>
            <person name="Lang Y.S."/>
            <person name="Liang B."/>
            <person name="Liao S.G."/>
            <person name="Mu D."/>
            <person name="Ma Y.Y."/>
            <person name="Niu Y.Y."/>
            <person name="Sun X.Q."/>
            <person name="Xia J.Q."/>
            <person name="Xiao J."/>
            <person name="Xiong Z.Q."/>
            <person name="Xu L."/>
            <person name="Yang L."/>
            <person name="Zhang Y."/>
            <person name="Zhao W."/>
            <person name="Zhao X.D."/>
            <person name="Zheng Y.T."/>
            <person name="Zhou J.M."/>
            <person name="Zhu Y.B."/>
            <person name="Zhang G.J."/>
            <person name="Wang J."/>
            <person name="Yao Y.G."/>
        </authorList>
    </citation>
    <scope>NUCLEOTIDE SEQUENCE [LARGE SCALE GENOMIC DNA]</scope>
</reference>
<keyword evidence="4" id="KW-0251">Elongation factor</keyword>
<dbReference type="Pfam" id="PF22594">
    <property type="entry name" value="GTP-eEF1A_C"/>
    <property type="match status" value="1"/>
</dbReference>
<dbReference type="Proteomes" id="UP000011518">
    <property type="component" value="Unassembled WGS sequence"/>
</dbReference>
<dbReference type="InterPro" id="IPR054696">
    <property type="entry name" value="GTP-eEF1A_C"/>
</dbReference>
<keyword evidence="2" id="KW-0342">GTP-binding</keyword>
<dbReference type="STRING" id="246437.L9JHB0"/>
<proteinExistence type="predicted"/>
<evidence type="ECO:0000256" key="1">
    <source>
        <dbReference type="ARBA" id="ARBA00022741"/>
    </source>
</evidence>
<evidence type="ECO:0000256" key="2">
    <source>
        <dbReference type="ARBA" id="ARBA00023134"/>
    </source>
</evidence>
<evidence type="ECO:0000313" key="5">
    <source>
        <dbReference type="Proteomes" id="UP000011518"/>
    </source>
</evidence>
<dbReference type="SUPFAM" id="SSF50465">
    <property type="entry name" value="EF-Tu/eEF-1alpha/eIF2-gamma C-terminal domain"/>
    <property type="match status" value="1"/>
</dbReference>
<dbReference type="GO" id="GO:0003746">
    <property type="term" value="F:translation elongation factor activity"/>
    <property type="evidence" value="ECO:0007669"/>
    <property type="project" value="UniProtKB-KW"/>
</dbReference>
<reference evidence="5" key="1">
    <citation type="submission" date="2012-07" db="EMBL/GenBank/DDBJ databases">
        <title>Genome of the Chinese tree shrew, a rising model animal genetically related to primates.</title>
        <authorList>
            <person name="Zhang G."/>
            <person name="Fan Y."/>
            <person name="Yao Y."/>
            <person name="Huang Z."/>
        </authorList>
    </citation>
    <scope>NUCLEOTIDE SEQUENCE [LARGE SCALE GENOMIC DNA]</scope>
</reference>
<gene>
    <name evidence="4" type="ORF">TREES_T100000858</name>
</gene>
<name>L9JHB0_TUPCH</name>
<dbReference type="PANTHER" id="PTHR44830">
    <property type="entry name" value="ELONGATION FACTOR 1 ALPHA"/>
    <property type="match status" value="1"/>
</dbReference>
<dbReference type="Gene3D" id="2.40.30.10">
    <property type="entry name" value="Translation factors"/>
    <property type="match status" value="1"/>
</dbReference>
<sequence>MGQLQPLAMAKHCSECGKHGLAQEILYTHVHKIGGIGTVPVGRVETRVLKPAHIACKFAELKEKIDSCSDKKLGDGPKFLKSGNAAIVDTVPGKPMCVESFYVLLWVILLFVT</sequence>
<dbReference type="EMBL" id="KB320989">
    <property type="protein sequence ID" value="ELW49748.1"/>
    <property type="molecule type" value="Genomic_DNA"/>
</dbReference>
<keyword evidence="4" id="KW-0648">Protein biosynthesis</keyword>